<comment type="caution">
    <text evidence="1">The sequence shown here is derived from an EMBL/GenBank/DDBJ whole genome shotgun (WGS) entry which is preliminary data.</text>
</comment>
<name>A0ABX9ZM38_9BURK</name>
<keyword evidence="2" id="KW-1185">Reference proteome</keyword>
<dbReference type="EMBL" id="RWHX01000038">
    <property type="protein sequence ID" value="RSK77550.1"/>
    <property type="molecule type" value="Genomic_DNA"/>
</dbReference>
<accession>A0ABX9ZM38</accession>
<proteinExistence type="predicted"/>
<organism evidence="1 2">
    <name type="scientific">Pandoraea apista</name>
    <dbReference type="NCBI Taxonomy" id="93218"/>
    <lineage>
        <taxon>Bacteria</taxon>
        <taxon>Pseudomonadati</taxon>
        <taxon>Pseudomonadota</taxon>
        <taxon>Betaproteobacteria</taxon>
        <taxon>Burkholderiales</taxon>
        <taxon>Burkholderiaceae</taxon>
        <taxon>Pandoraea</taxon>
    </lineage>
</organism>
<sequence length="110" mass="12431">MTGTNAVRENGILSQDFAAFYSTFLPQESCHETCLNTIQRADPVTWPRHGDSRIDDGGERCRGNCDERAAELRRGPENQQECGKTITVRHRRVVATDGGCAHTIHYRERK</sequence>
<dbReference type="Proteomes" id="UP000270216">
    <property type="component" value="Unassembled WGS sequence"/>
</dbReference>
<reference evidence="1 2" key="1">
    <citation type="submission" date="2018-12" db="EMBL/GenBank/DDBJ databases">
        <title>Whole genome sequence of a Pandoraea apista isolate from a patient with cystic fibrosis.</title>
        <authorList>
            <person name="Kenna D.T."/>
            <person name="Turton J.F."/>
        </authorList>
    </citation>
    <scope>NUCLEOTIDE SEQUENCE [LARGE SCALE GENOMIC DNA]</scope>
    <source>
        <strain evidence="1 2">Pa13324</strain>
    </source>
</reference>
<evidence type="ECO:0000313" key="2">
    <source>
        <dbReference type="Proteomes" id="UP000270216"/>
    </source>
</evidence>
<dbReference type="RefSeq" id="WP_124988667.1">
    <property type="nucleotide sequence ID" value="NZ_CABPSX010000012.1"/>
</dbReference>
<gene>
    <name evidence="1" type="ORF">EJE83_18495</name>
</gene>
<protein>
    <submittedName>
        <fullName evidence="1">Uncharacterized protein</fullName>
    </submittedName>
</protein>
<evidence type="ECO:0000313" key="1">
    <source>
        <dbReference type="EMBL" id="RSK77550.1"/>
    </source>
</evidence>